<keyword evidence="4 5" id="KW-0472">Membrane</keyword>
<dbReference type="Pfam" id="PF07690">
    <property type="entry name" value="MFS_1"/>
    <property type="match status" value="1"/>
</dbReference>
<dbReference type="InterPro" id="IPR036259">
    <property type="entry name" value="MFS_trans_sf"/>
</dbReference>
<dbReference type="PANTHER" id="PTHR23501:SF154">
    <property type="entry name" value="MULTIDRUG-EFFLUX TRANSPORTER RV1634-RELATED"/>
    <property type="match status" value="1"/>
</dbReference>
<dbReference type="Gene3D" id="1.20.1250.20">
    <property type="entry name" value="MFS general substrate transporter like domains"/>
    <property type="match status" value="1"/>
</dbReference>
<evidence type="ECO:0000259" key="6">
    <source>
        <dbReference type="PROSITE" id="PS50850"/>
    </source>
</evidence>
<dbReference type="SUPFAM" id="SSF103473">
    <property type="entry name" value="MFS general substrate transporter"/>
    <property type="match status" value="1"/>
</dbReference>
<dbReference type="EMBL" id="LT629792">
    <property type="protein sequence ID" value="SDT87554.1"/>
    <property type="molecule type" value="Genomic_DNA"/>
</dbReference>
<sequence>MVLRACPHAALIPAAVGMACSGLMHAMVAVMTPRIVSDFAAPGFYSWVNGTYFVFSLVFLVVGAPLADRWGARRSYACGLAIYVVGTVFAGLASSMLVFLLGRLLQGMGAGVVVPAALLVVGGMPEGERGRVFGVLGLVQVVAQVAGPLLGSYFAAGPGWRFGLLAVVPVAVCGVALALVLIPRTPRSTPAAHGSHRWRLSAVVPRVSAGVLTRFFVLSAIAGGLIAVAVTYLPWELDRLHGIDSAGMGLWLVPCFLAAAVGSLTGGMFSQSRWGLIVSFAVAASGVGVLGANSVVALSLGVALICGGCAGSLPMILSATQAVAPPDQVATTSSWVQLGRHAGAAVLVPAFGVCTRFSLGTASLCMVILALLLTAGGLVVARSSS</sequence>
<keyword evidence="2 5" id="KW-0812">Transmembrane</keyword>
<protein>
    <submittedName>
        <fullName evidence="7">Predicted arabinose efflux permease, MFS family</fullName>
    </submittedName>
</protein>
<dbReference type="PROSITE" id="PS51257">
    <property type="entry name" value="PROKAR_LIPOPROTEIN"/>
    <property type="match status" value="1"/>
</dbReference>
<evidence type="ECO:0000256" key="4">
    <source>
        <dbReference type="ARBA" id="ARBA00023136"/>
    </source>
</evidence>
<feature type="domain" description="Major facilitator superfamily (MFS) profile" evidence="6">
    <location>
        <begin position="10"/>
        <end position="385"/>
    </location>
</feature>
<evidence type="ECO:0000256" key="2">
    <source>
        <dbReference type="ARBA" id="ARBA00022692"/>
    </source>
</evidence>
<name>A0ABY0V5N8_9ACTO</name>
<feature type="transmembrane region" description="Helical" evidence="5">
    <location>
        <begin position="276"/>
        <end position="305"/>
    </location>
</feature>
<evidence type="ECO:0000256" key="1">
    <source>
        <dbReference type="ARBA" id="ARBA00004651"/>
    </source>
</evidence>
<dbReference type="InterPro" id="IPR011701">
    <property type="entry name" value="MFS"/>
</dbReference>
<dbReference type="InterPro" id="IPR020846">
    <property type="entry name" value="MFS_dom"/>
</dbReference>
<proteinExistence type="predicted"/>
<feature type="transmembrane region" description="Helical" evidence="5">
    <location>
        <begin position="76"/>
        <end position="101"/>
    </location>
</feature>
<evidence type="ECO:0000256" key="5">
    <source>
        <dbReference type="SAM" id="Phobius"/>
    </source>
</evidence>
<feature type="transmembrane region" description="Helical" evidence="5">
    <location>
        <begin position="44"/>
        <end position="64"/>
    </location>
</feature>
<reference evidence="7 8" key="1">
    <citation type="submission" date="2016-10" db="EMBL/GenBank/DDBJ databases">
        <authorList>
            <person name="Varghese N."/>
            <person name="Submissions S."/>
        </authorList>
    </citation>
    <scope>NUCLEOTIDE SEQUENCE [LARGE SCALE GENOMIC DNA]</scope>
    <source>
        <strain evidence="7 8">DSM 9169</strain>
    </source>
</reference>
<dbReference type="Proteomes" id="UP000198976">
    <property type="component" value="Chromosome I"/>
</dbReference>
<gene>
    <name evidence="7" type="ORF">SAMN04489714_0444</name>
</gene>
<keyword evidence="3 5" id="KW-1133">Transmembrane helix</keyword>
<feature type="transmembrane region" description="Helical" evidence="5">
    <location>
        <begin position="132"/>
        <end position="156"/>
    </location>
</feature>
<feature type="transmembrane region" description="Helical" evidence="5">
    <location>
        <begin position="107"/>
        <end position="125"/>
    </location>
</feature>
<feature type="transmembrane region" description="Helical" evidence="5">
    <location>
        <begin position="357"/>
        <end position="381"/>
    </location>
</feature>
<feature type="transmembrane region" description="Helical" evidence="5">
    <location>
        <begin position="162"/>
        <end position="182"/>
    </location>
</feature>
<evidence type="ECO:0000313" key="8">
    <source>
        <dbReference type="Proteomes" id="UP000198976"/>
    </source>
</evidence>
<feature type="transmembrane region" description="Helical" evidence="5">
    <location>
        <begin position="250"/>
        <end position="269"/>
    </location>
</feature>
<dbReference type="PROSITE" id="PS50850">
    <property type="entry name" value="MFS"/>
    <property type="match status" value="1"/>
</dbReference>
<feature type="transmembrane region" description="Helical" evidence="5">
    <location>
        <begin position="12"/>
        <end position="32"/>
    </location>
</feature>
<accession>A0ABY0V5N8</accession>
<feature type="transmembrane region" description="Helical" evidence="5">
    <location>
        <begin position="203"/>
        <end position="230"/>
    </location>
</feature>
<evidence type="ECO:0000256" key="3">
    <source>
        <dbReference type="ARBA" id="ARBA00022989"/>
    </source>
</evidence>
<dbReference type="PANTHER" id="PTHR23501">
    <property type="entry name" value="MAJOR FACILITATOR SUPERFAMILY"/>
    <property type="match status" value="1"/>
</dbReference>
<organism evidence="7 8">
    <name type="scientific">Schaalia radingae</name>
    <dbReference type="NCBI Taxonomy" id="131110"/>
    <lineage>
        <taxon>Bacteria</taxon>
        <taxon>Bacillati</taxon>
        <taxon>Actinomycetota</taxon>
        <taxon>Actinomycetes</taxon>
        <taxon>Actinomycetales</taxon>
        <taxon>Actinomycetaceae</taxon>
        <taxon>Schaalia</taxon>
    </lineage>
</organism>
<keyword evidence="8" id="KW-1185">Reference proteome</keyword>
<evidence type="ECO:0000313" key="7">
    <source>
        <dbReference type="EMBL" id="SDT87554.1"/>
    </source>
</evidence>
<comment type="subcellular location">
    <subcellularLocation>
        <location evidence="1">Cell membrane</location>
        <topology evidence="1">Multi-pass membrane protein</topology>
    </subcellularLocation>
</comment>
<dbReference type="RefSeq" id="WP_257590423.1">
    <property type="nucleotide sequence ID" value="NZ_LT629792.1"/>
</dbReference>